<evidence type="ECO:0000313" key="3">
    <source>
        <dbReference type="Proteomes" id="UP000595897"/>
    </source>
</evidence>
<sequence>MNIWTIVFLVVLVVAIGALVALYIFGSRLQKKSEASQAQMKIGAQTMSMLVIDKKRMKLTEANLPKIVVDQTPKYLRRSKVPIVKAKIGPKVMTMICDEKIFDLVPLKKEVKAVVNGIYIMDVKGLRTNLDQKPVKQGFFKKMKNKVLRKDTK</sequence>
<keyword evidence="1" id="KW-0812">Transmembrane</keyword>
<reference evidence="2 3" key="1">
    <citation type="submission" date="2020-11" db="EMBL/GenBank/DDBJ databases">
        <title>Draft genome sequencing of a Lachnospiraceae strain isolated from anoxic soil subjected to BSD treatment.</title>
        <authorList>
            <person name="Uek A."/>
            <person name="Tonouchi A."/>
        </authorList>
    </citation>
    <scope>NUCLEOTIDE SEQUENCE [LARGE SCALE GENOMIC DNA]</scope>
    <source>
        <strain evidence="2 3">TB5</strain>
    </source>
</reference>
<keyword evidence="1" id="KW-1133">Transmembrane helix</keyword>
<evidence type="ECO:0000256" key="1">
    <source>
        <dbReference type="SAM" id="Phobius"/>
    </source>
</evidence>
<organism evidence="2 3">
    <name type="scientific">Anaeromicropila herbilytica</name>
    <dbReference type="NCBI Taxonomy" id="2785025"/>
    <lineage>
        <taxon>Bacteria</taxon>
        <taxon>Bacillati</taxon>
        <taxon>Bacillota</taxon>
        <taxon>Clostridia</taxon>
        <taxon>Lachnospirales</taxon>
        <taxon>Lachnospiraceae</taxon>
        <taxon>Anaeromicropila</taxon>
    </lineage>
</organism>
<keyword evidence="1" id="KW-0472">Membrane</keyword>
<dbReference type="KEGG" id="ahb:bsdtb5_01140"/>
<protein>
    <recommendedName>
        <fullName evidence="4">Type II secretion system protein G</fullName>
    </recommendedName>
</protein>
<dbReference type="AlphaFoldDB" id="A0A7R7IBI2"/>
<evidence type="ECO:0008006" key="4">
    <source>
        <dbReference type="Google" id="ProtNLM"/>
    </source>
</evidence>
<keyword evidence="3" id="KW-1185">Reference proteome</keyword>
<dbReference type="EMBL" id="AP024169">
    <property type="protein sequence ID" value="BCN28819.1"/>
    <property type="molecule type" value="Genomic_DNA"/>
</dbReference>
<feature type="transmembrane region" description="Helical" evidence="1">
    <location>
        <begin position="6"/>
        <end position="25"/>
    </location>
</feature>
<dbReference type="Proteomes" id="UP000595897">
    <property type="component" value="Chromosome"/>
</dbReference>
<dbReference type="RefSeq" id="WP_271714127.1">
    <property type="nucleotide sequence ID" value="NZ_AP024169.1"/>
</dbReference>
<accession>A0A7R7IBI2</accession>
<name>A0A7R7IBI2_9FIRM</name>
<proteinExistence type="predicted"/>
<evidence type="ECO:0000313" key="2">
    <source>
        <dbReference type="EMBL" id="BCN28819.1"/>
    </source>
</evidence>
<gene>
    <name evidence="2" type="ORF">bsdtb5_01140</name>
</gene>